<sequence>MLRVSLLLSVIHAISGQNPTRWGSSVVLTAIGPSPLLRYESRMIPIIYLDGEIMEIEDGICYVSNKEVGKPCSFNETSRDVITEIQLSSVAGHRTLFLQSERWHTTFFAPRCIFPNPGPDGVILKPTLPLARFMKNSKQVTITFAASFDQKDNLRFIIRDDILLCSWIGLTHVNGDPEFCQLKLWNNGQEVRFVGTFHKDTQERNSYEWQIQGKSRVVVSVDWTQTGKAPEDETCSTTQLIFQFLNYIVKKVRDAKELH</sequence>
<dbReference type="Pfam" id="PF18997">
    <property type="entry name" value="DUF5727"/>
    <property type="match status" value="1"/>
</dbReference>
<accession>A0A0X3NP02</accession>
<protein>
    <recommendedName>
        <fullName evidence="2">DUF5727 domain-containing protein</fullName>
    </recommendedName>
</protein>
<gene>
    <name evidence="3" type="ORF">TR133186</name>
</gene>
<evidence type="ECO:0000259" key="2">
    <source>
        <dbReference type="Pfam" id="PF18997"/>
    </source>
</evidence>
<name>A0A0X3NP02_SCHSO</name>
<proteinExistence type="predicted"/>
<evidence type="ECO:0000256" key="1">
    <source>
        <dbReference type="SAM" id="SignalP"/>
    </source>
</evidence>
<dbReference type="EMBL" id="GEEE01021661">
    <property type="protein sequence ID" value="JAP41564.1"/>
    <property type="molecule type" value="Transcribed_RNA"/>
</dbReference>
<feature type="signal peptide" evidence="1">
    <location>
        <begin position="1"/>
        <end position="16"/>
    </location>
</feature>
<feature type="chain" id="PRO_5007050674" description="DUF5727 domain-containing protein" evidence="1">
    <location>
        <begin position="17"/>
        <end position="259"/>
    </location>
</feature>
<feature type="domain" description="DUF5727" evidence="2">
    <location>
        <begin position="54"/>
        <end position="237"/>
    </location>
</feature>
<organism evidence="3">
    <name type="scientific">Schistocephalus solidus</name>
    <name type="common">Tapeworm</name>
    <dbReference type="NCBI Taxonomy" id="70667"/>
    <lineage>
        <taxon>Eukaryota</taxon>
        <taxon>Metazoa</taxon>
        <taxon>Spiralia</taxon>
        <taxon>Lophotrochozoa</taxon>
        <taxon>Platyhelminthes</taxon>
        <taxon>Cestoda</taxon>
        <taxon>Eucestoda</taxon>
        <taxon>Diphyllobothriidea</taxon>
        <taxon>Diphyllobothriidae</taxon>
        <taxon>Schistocephalus</taxon>
    </lineage>
</organism>
<evidence type="ECO:0000313" key="3">
    <source>
        <dbReference type="EMBL" id="JAP41564.1"/>
    </source>
</evidence>
<reference evidence="3" key="1">
    <citation type="submission" date="2016-01" db="EMBL/GenBank/DDBJ databases">
        <title>Reference transcriptome for the parasite Schistocephalus solidus: insights into the molecular evolution of parasitism.</title>
        <authorList>
            <person name="Hebert F.O."/>
            <person name="Grambauer S."/>
            <person name="Barber I."/>
            <person name="Landry C.R."/>
            <person name="Aubin-Horth N."/>
        </authorList>
    </citation>
    <scope>NUCLEOTIDE SEQUENCE</scope>
</reference>
<dbReference type="InterPro" id="IPR043785">
    <property type="entry name" value="DUF5727"/>
</dbReference>
<keyword evidence="1" id="KW-0732">Signal</keyword>
<dbReference type="AlphaFoldDB" id="A0A0X3NP02"/>